<sequence length="173" mass="19912">MIVFVDMDEVIADTYGAHIELYNAEFKGELTKDLCAGTDVWRMVPEAHQDSVRKHATRRGFFRNLNPIAGSQEILSSLASKHEVYIASAAMQFPNSLEEKSEWLDEHFPFLPWQNRILCGHKHILKGDILIDDRSFNLESFDGRSLQFTSPHNVNTEGFERVNTWFEIGEKLL</sequence>
<dbReference type="SFLD" id="SFLDG01126">
    <property type="entry name" value="C1.2:_Nucleotidase_Like"/>
    <property type="match status" value="1"/>
</dbReference>
<dbReference type="SFLD" id="SFLDG01146">
    <property type="entry name" value="C1.2.2"/>
    <property type="match status" value="1"/>
</dbReference>
<name>A0A0F9VLP2_9ZZZZ</name>
<dbReference type="SUPFAM" id="SSF56784">
    <property type="entry name" value="HAD-like"/>
    <property type="match status" value="1"/>
</dbReference>
<dbReference type="InterPro" id="IPR036412">
    <property type="entry name" value="HAD-like_sf"/>
</dbReference>
<dbReference type="InterPro" id="IPR010708">
    <property type="entry name" value="5'(3')-deoxyribonucleotidase"/>
</dbReference>
<dbReference type="AlphaFoldDB" id="A0A0F9VLP2"/>
<dbReference type="Gene3D" id="3.40.50.1000">
    <property type="entry name" value="HAD superfamily/HAD-like"/>
    <property type="match status" value="1"/>
</dbReference>
<reference evidence="1" key="1">
    <citation type="journal article" date="2015" name="Nature">
        <title>Complex archaea that bridge the gap between prokaryotes and eukaryotes.</title>
        <authorList>
            <person name="Spang A."/>
            <person name="Saw J.H."/>
            <person name="Jorgensen S.L."/>
            <person name="Zaremba-Niedzwiedzka K."/>
            <person name="Martijn J."/>
            <person name="Lind A.E."/>
            <person name="van Eijk R."/>
            <person name="Schleper C."/>
            <person name="Guy L."/>
            <person name="Ettema T.J."/>
        </authorList>
    </citation>
    <scope>NUCLEOTIDE SEQUENCE</scope>
</reference>
<dbReference type="PANTHER" id="PTHR16504:SF4">
    <property type="entry name" value="5'(3')-DEOXYRIBONUCLEOTIDASE"/>
    <property type="match status" value="1"/>
</dbReference>
<dbReference type="GO" id="GO:0008253">
    <property type="term" value="F:5'-nucleotidase activity"/>
    <property type="evidence" value="ECO:0007669"/>
    <property type="project" value="InterPro"/>
</dbReference>
<organism evidence="1">
    <name type="scientific">marine sediment metagenome</name>
    <dbReference type="NCBI Taxonomy" id="412755"/>
    <lineage>
        <taxon>unclassified sequences</taxon>
        <taxon>metagenomes</taxon>
        <taxon>ecological metagenomes</taxon>
    </lineage>
</organism>
<evidence type="ECO:0000313" key="1">
    <source>
        <dbReference type="EMBL" id="KKO04980.1"/>
    </source>
</evidence>
<dbReference type="InterPro" id="IPR023214">
    <property type="entry name" value="HAD_sf"/>
</dbReference>
<accession>A0A0F9VLP2</accession>
<dbReference type="Gene3D" id="1.10.40.40">
    <property type="entry name" value="Deoxyribonucleotidase, domain 2"/>
    <property type="match status" value="1"/>
</dbReference>
<dbReference type="EMBL" id="LAZR01000021">
    <property type="protein sequence ID" value="KKO04980.1"/>
    <property type="molecule type" value="Genomic_DNA"/>
</dbReference>
<gene>
    <name evidence="1" type="ORF">LCGC14_0082920</name>
</gene>
<dbReference type="SFLD" id="SFLDS00003">
    <property type="entry name" value="Haloacid_Dehalogenase"/>
    <property type="match status" value="1"/>
</dbReference>
<dbReference type="Pfam" id="PF06941">
    <property type="entry name" value="NT5C"/>
    <property type="match status" value="1"/>
</dbReference>
<protein>
    <submittedName>
        <fullName evidence="1">Uncharacterized protein</fullName>
    </submittedName>
</protein>
<dbReference type="GO" id="GO:0009223">
    <property type="term" value="P:pyrimidine deoxyribonucleotide catabolic process"/>
    <property type="evidence" value="ECO:0007669"/>
    <property type="project" value="TreeGrafter"/>
</dbReference>
<comment type="caution">
    <text evidence="1">The sequence shown here is derived from an EMBL/GenBank/DDBJ whole genome shotgun (WGS) entry which is preliminary data.</text>
</comment>
<dbReference type="PANTHER" id="PTHR16504">
    <property type="entry name" value="5'(3')-DEOXYRIBONUCLEOTIDASE"/>
    <property type="match status" value="1"/>
</dbReference>
<proteinExistence type="predicted"/>